<accession>A0ACB7U9J6</accession>
<dbReference type="Proteomes" id="UP000827976">
    <property type="component" value="Chromosome 18"/>
</dbReference>
<sequence>MGKCMSQAMISKSLVFIFLVQLIAVSSEDGFIFNGFKGAGAKLSLGGLGEITSEGLLRLTNYTKEGMGHGFYSMPIHLKKSSSGIILPFSTTFVFAIQPKGEDANGHGLAFAISSLKDISEAMPSQYLGIFSNGSAKGEEHIVAIEFDTVQNLDLGDIDDNHVGIDINSLKSVNSTPVSYVDDKDGVLNLTLVSGNPMQVWIDYSAMDMKLDVVISPLGVPKPKHSLLSTKLVNLSTVILDDMYVGFSASNGAATSSHYILGWSFSINGKAQDLDISQLPSLPQQGKSKKNQTLLLVALPLAAVILLLLCIGGIILILNRRKKYAEVLEEWEVEFGPHRFSYKDLFKATKGFKEENLLGAGGFGQVYKGLLPGSKMEIAVKKISHESRQGMREFVSEIVSMGRLRHRNLVQLLGYCRRQGELLLVYDFMPNGSLEKFLFDKTRPSLSWSQRFQVIKGVASGLLYLHEEWEQVVIHRDIKASNILLDSEFNAKVSDFGLARLYDHGSNPRTTRIVGTIGYLAPELSKTGKATVSTDMYAFGTFLLEVACGRRPLEVRSVGEIVDLFDMVLDCWKKGAILNATDPKLGSDYVAEEVELVLKLGLSCSHPEPTSRPSMRQVMRILEGDVPLQHSPDGLQASAAAVSYDDSFDNVVLSYPSISDTTGGTESASEVLL</sequence>
<gene>
    <name evidence="1" type="ORF">IHE45_18G111200</name>
</gene>
<reference evidence="2" key="1">
    <citation type="journal article" date="2022" name="Nat. Commun.">
        <title>Chromosome evolution and the genetic basis of agronomically important traits in greater yam.</title>
        <authorList>
            <person name="Bredeson J.V."/>
            <person name="Lyons J.B."/>
            <person name="Oniyinde I.O."/>
            <person name="Okereke N.R."/>
            <person name="Kolade O."/>
            <person name="Nnabue I."/>
            <person name="Nwadili C.O."/>
            <person name="Hribova E."/>
            <person name="Parker M."/>
            <person name="Nwogha J."/>
            <person name="Shu S."/>
            <person name="Carlson J."/>
            <person name="Kariba R."/>
            <person name="Muthemba S."/>
            <person name="Knop K."/>
            <person name="Barton G.J."/>
            <person name="Sherwood A.V."/>
            <person name="Lopez-Montes A."/>
            <person name="Asiedu R."/>
            <person name="Jamnadass R."/>
            <person name="Muchugi A."/>
            <person name="Goodstein D."/>
            <person name="Egesi C.N."/>
            <person name="Featherston J."/>
            <person name="Asfaw A."/>
            <person name="Simpson G.G."/>
            <person name="Dolezel J."/>
            <person name="Hendre P.S."/>
            <person name="Van Deynze A."/>
            <person name="Kumar P.L."/>
            <person name="Obidiegwu J.E."/>
            <person name="Bhattacharjee R."/>
            <person name="Rokhsar D.S."/>
        </authorList>
    </citation>
    <scope>NUCLEOTIDE SEQUENCE [LARGE SCALE GENOMIC DNA]</scope>
    <source>
        <strain evidence="2">cv. TDa95/00328</strain>
    </source>
</reference>
<keyword evidence="1" id="KW-0418">Kinase</keyword>
<proteinExistence type="predicted"/>
<evidence type="ECO:0000313" key="1">
    <source>
        <dbReference type="EMBL" id="KAH7656986.1"/>
    </source>
</evidence>
<dbReference type="EC" id="2.7.11.1" evidence="1"/>
<keyword evidence="1" id="KW-0808">Transferase</keyword>
<keyword evidence="2" id="KW-1185">Reference proteome</keyword>
<organism evidence="1 2">
    <name type="scientific">Dioscorea alata</name>
    <name type="common">Purple yam</name>
    <dbReference type="NCBI Taxonomy" id="55571"/>
    <lineage>
        <taxon>Eukaryota</taxon>
        <taxon>Viridiplantae</taxon>
        <taxon>Streptophyta</taxon>
        <taxon>Embryophyta</taxon>
        <taxon>Tracheophyta</taxon>
        <taxon>Spermatophyta</taxon>
        <taxon>Magnoliopsida</taxon>
        <taxon>Liliopsida</taxon>
        <taxon>Dioscoreales</taxon>
        <taxon>Dioscoreaceae</taxon>
        <taxon>Dioscorea</taxon>
    </lineage>
</organism>
<name>A0ACB7U9J6_DIOAL</name>
<comment type="caution">
    <text evidence="1">The sequence shown here is derived from an EMBL/GenBank/DDBJ whole genome shotgun (WGS) entry which is preliminary data.</text>
</comment>
<dbReference type="EMBL" id="CM037028">
    <property type="protein sequence ID" value="KAH7656986.1"/>
    <property type="molecule type" value="Genomic_DNA"/>
</dbReference>
<protein>
    <submittedName>
        <fullName evidence="1">Non-specific serine/threonine protein kinase protein</fullName>
        <ecNumber evidence="1">2.7.11.1</ecNumber>
    </submittedName>
</protein>
<keyword evidence="1" id="KW-0723">Serine/threonine-protein kinase</keyword>
<evidence type="ECO:0000313" key="2">
    <source>
        <dbReference type="Proteomes" id="UP000827976"/>
    </source>
</evidence>